<dbReference type="Proteomes" id="UP001341840">
    <property type="component" value="Unassembled WGS sequence"/>
</dbReference>
<reference evidence="1 2" key="1">
    <citation type="journal article" date="2023" name="Plants (Basel)">
        <title>Bridging the Gap: Combining Genomics and Transcriptomics Approaches to Understand Stylosanthes scabra, an Orphan Legume from the Brazilian Caatinga.</title>
        <authorList>
            <person name="Ferreira-Neto J.R.C."/>
            <person name="da Silva M.D."/>
            <person name="Binneck E."/>
            <person name="de Melo N.F."/>
            <person name="da Silva R.H."/>
            <person name="de Melo A.L.T.M."/>
            <person name="Pandolfi V."/>
            <person name="Bustamante F.O."/>
            <person name="Brasileiro-Vidal A.C."/>
            <person name="Benko-Iseppon A.M."/>
        </authorList>
    </citation>
    <scope>NUCLEOTIDE SEQUENCE [LARGE SCALE GENOMIC DNA]</scope>
    <source>
        <tissue evidence="1">Leaves</tissue>
    </source>
</reference>
<evidence type="ECO:0000313" key="2">
    <source>
        <dbReference type="Proteomes" id="UP001341840"/>
    </source>
</evidence>
<accession>A0ABU6UV41</accession>
<evidence type="ECO:0000313" key="1">
    <source>
        <dbReference type="EMBL" id="MED6163873.1"/>
    </source>
</evidence>
<comment type="caution">
    <text evidence="1">The sequence shown here is derived from an EMBL/GenBank/DDBJ whole genome shotgun (WGS) entry which is preliminary data.</text>
</comment>
<organism evidence="1 2">
    <name type="scientific">Stylosanthes scabra</name>
    <dbReference type="NCBI Taxonomy" id="79078"/>
    <lineage>
        <taxon>Eukaryota</taxon>
        <taxon>Viridiplantae</taxon>
        <taxon>Streptophyta</taxon>
        <taxon>Embryophyta</taxon>
        <taxon>Tracheophyta</taxon>
        <taxon>Spermatophyta</taxon>
        <taxon>Magnoliopsida</taxon>
        <taxon>eudicotyledons</taxon>
        <taxon>Gunneridae</taxon>
        <taxon>Pentapetalae</taxon>
        <taxon>rosids</taxon>
        <taxon>fabids</taxon>
        <taxon>Fabales</taxon>
        <taxon>Fabaceae</taxon>
        <taxon>Papilionoideae</taxon>
        <taxon>50 kb inversion clade</taxon>
        <taxon>dalbergioids sensu lato</taxon>
        <taxon>Dalbergieae</taxon>
        <taxon>Pterocarpus clade</taxon>
        <taxon>Stylosanthes</taxon>
    </lineage>
</organism>
<keyword evidence="2" id="KW-1185">Reference proteome</keyword>
<proteinExistence type="predicted"/>
<gene>
    <name evidence="1" type="ORF">PIB30_084217</name>
</gene>
<name>A0ABU6UV41_9FABA</name>
<dbReference type="EMBL" id="JASCZI010122188">
    <property type="protein sequence ID" value="MED6163873.1"/>
    <property type="molecule type" value="Genomic_DNA"/>
</dbReference>
<sequence length="84" mass="9308">MTDRGRGRGQLIRDANINRLDATHHVAGALGFQTPWMLTPCGVVPSMPPPECLVPYIREAGFGGSLEMRAFDYDMSLLYALVER</sequence>
<protein>
    <submittedName>
        <fullName evidence="1">Uncharacterized protein</fullName>
    </submittedName>
</protein>